<accession>A8SFW8</accession>
<evidence type="ECO:0000313" key="1">
    <source>
        <dbReference type="EMBL" id="EDP20090.1"/>
    </source>
</evidence>
<reference evidence="1 2" key="1">
    <citation type="submission" date="2007-09" db="EMBL/GenBank/DDBJ databases">
        <title>Draft genome sequence of Faecalibacterium prausnitzii M21/2.</title>
        <authorList>
            <person name="Sudarsanam P."/>
            <person name="Ley R."/>
            <person name="Guruge J."/>
            <person name="Turnbaugh P.J."/>
            <person name="Mahowald M."/>
            <person name="Liep D."/>
            <person name="Gordon J."/>
        </authorList>
    </citation>
    <scope>NUCLEOTIDE SEQUENCE [LARGE SCALE GENOMIC DNA]</scope>
    <source>
        <strain evidence="1 2">M21/2</strain>
    </source>
</reference>
<dbReference type="Proteomes" id="UP000005945">
    <property type="component" value="Unassembled WGS sequence"/>
</dbReference>
<evidence type="ECO:0000313" key="2">
    <source>
        <dbReference type="Proteomes" id="UP000005945"/>
    </source>
</evidence>
<dbReference type="HOGENOM" id="CLU_2990046_0_0_9"/>
<dbReference type="AlphaFoldDB" id="A8SFW8"/>
<reference evidence="1 2" key="2">
    <citation type="submission" date="2007-09" db="EMBL/GenBank/DDBJ databases">
        <authorList>
            <person name="Fulton L."/>
            <person name="Clifton S."/>
            <person name="Fulton B."/>
            <person name="Xu J."/>
            <person name="Minx P."/>
            <person name="Pepin K.H."/>
            <person name="Johnson M."/>
            <person name="Thiruvilangam P."/>
            <person name="Bhonagiri V."/>
            <person name="Nash W.E."/>
            <person name="Mardis E.R."/>
            <person name="Wilson R.K."/>
        </authorList>
    </citation>
    <scope>NUCLEOTIDE SEQUENCE [LARGE SCALE GENOMIC DNA]</scope>
    <source>
        <strain evidence="1 2">M21/2</strain>
    </source>
</reference>
<sequence length="57" mass="6528">MQKSYQSRLFQKSEIVFVQNRQFCQLPFLPARTIILAIDSNGAVGHLLTRSAVFVKM</sequence>
<organism evidence="1 2">
    <name type="scientific">Faecalibacterium prausnitzii M21/2</name>
    <dbReference type="NCBI Taxonomy" id="411485"/>
    <lineage>
        <taxon>Bacteria</taxon>
        <taxon>Bacillati</taxon>
        <taxon>Bacillota</taxon>
        <taxon>Clostridia</taxon>
        <taxon>Eubacteriales</taxon>
        <taxon>Oscillospiraceae</taxon>
        <taxon>Faecalibacterium</taxon>
    </lineage>
</organism>
<protein>
    <submittedName>
        <fullName evidence="1">Uncharacterized protein</fullName>
    </submittedName>
</protein>
<name>A8SFW8_9FIRM</name>
<dbReference type="EMBL" id="ABED02000029">
    <property type="protein sequence ID" value="EDP20090.1"/>
    <property type="molecule type" value="Genomic_DNA"/>
</dbReference>
<gene>
    <name evidence="1" type="ORF">FAEPRAM212_02874</name>
</gene>
<comment type="caution">
    <text evidence="1">The sequence shown here is derived from an EMBL/GenBank/DDBJ whole genome shotgun (WGS) entry which is preliminary data.</text>
</comment>
<proteinExistence type="predicted"/>